<name>A0ABP0QAZ9_9DINO</name>
<reference evidence="1 2" key="1">
    <citation type="submission" date="2024-02" db="EMBL/GenBank/DDBJ databases">
        <authorList>
            <person name="Chen Y."/>
            <person name="Shah S."/>
            <person name="Dougan E. K."/>
            <person name="Thang M."/>
            <person name="Chan C."/>
        </authorList>
    </citation>
    <scope>NUCLEOTIDE SEQUENCE [LARGE SCALE GENOMIC DNA]</scope>
</reference>
<dbReference type="EMBL" id="CAXAMM010039243">
    <property type="protein sequence ID" value="CAK9085114.1"/>
    <property type="molecule type" value="Genomic_DNA"/>
</dbReference>
<evidence type="ECO:0000313" key="2">
    <source>
        <dbReference type="Proteomes" id="UP001642464"/>
    </source>
</evidence>
<dbReference type="Proteomes" id="UP001642464">
    <property type="component" value="Unassembled WGS sequence"/>
</dbReference>
<keyword evidence="2" id="KW-1185">Reference proteome</keyword>
<proteinExistence type="predicted"/>
<organism evidence="1 2">
    <name type="scientific">Durusdinium trenchii</name>
    <dbReference type="NCBI Taxonomy" id="1381693"/>
    <lineage>
        <taxon>Eukaryota</taxon>
        <taxon>Sar</taxon>
        <taxon>Alveolata</taxon>
        <taxon>Dinophyceae</taxon>
        <taxon>Suessiales</taxon>
        <taxon>Symbiodiniaceae</taxon>
        <taxon>Durusdinium</taxon>
    </lineage>
</organism>
<gene>
    <name evidence="1" type="ORF">SCF082_LOCUS40329</name>
</gene>
<evidence type="ECO:0000313" key="1">
    <source>
        <dbReference type="EMBL" id="CAK9085114.1"/>
    </source>
</evidence>
<sequence length="130" mass="14239">MAMVPVPECEVCNEKVPLPPQFEAPCSDMSSRLHPSLFASPERLILRSRIDSIDRLPLRQGGLRTNLRSLLRKPTASNIACTDVCCSMRPSACSHSLHVGGKGLRSPARLPAMQAAVAVVMQSMYIYEMS</sequence>
<comment type="caution">
    <text evidence="1">The sequence shown here is derived from an EMBL/GenBank/DDBJ whole genome shotgun (WGS) entry which is preliminary data.</text>
</comment>
<protein>
    <submittedName>
        <fullName evidence="1">Uncharacterized protein</fullName>
    </submittedName>
</protein>
<accession>A0ABP0QAZ9</accession>